<proteinExistence type="inferred from homology"/>
<reference evidence="3" key="1">
    <citation type="journal article" date="2021" name="Gut Microbes">
        <title>A synthetic consortium of 100 gut commensals modulates the composition and function in a colon model of the microbiome of elderly subjects.</title>
        <authorList>
            <person name="Perez M."/>
            <person name="Ntemiri A."/>
            <person name="Tan H."/>
            <person name="Harris H.M.B."/>
            <person name="Roager H.M."/>
            <person name="Ribiere C."/>
            <person name="O'Toole P.W."/>
        </authorList>
    </citation>
    <scope>NUCLEOTIDE SEQUENCE</scope>
    <source>
        <strain evidence="3">MCC335</strain>
    </source>
</reference>
<evidence type="ECO:0000256" key="2">
    <source>
        <dbReference type="ARBA" id="ARBA00023002"/>
    </source>
</evidence>
<dbReference type="PANTHER" id="PTHR42840:SF3">
    <property type="entry name" value="BINDING ROSSMANN FOLD OXIDOREDUCTASE, PUTATIVE (AFU_ORTHOLOGUE AFUA_2G10240)-RELATED"/>
    <property type="match status" value="1"/>
</dbReference>
<dbReference type="Gene3D" id="3.40.50.720">
    <property type="entry name" value="NAD(P)-binding Rossmann-like Domain"/>
    <property type="match status" value="1"/>
</dbReference>
<sequence length="389" mass="42846">MKKVVVGIIGSGFAAELHACAYEKVCGLEVVLKAVSSLDPKAGEFAGRHGIAHVYEDYHKMLEDPEIDVIDIIAPPCLHADMVMDVVRRGKHVICEKPLTGFFGTGNEELAGNVPKARMYEAVCEKLALLEAEVKKSGRRFMYAENYVYAPALLKSLEFLQAQNDRILFMRAEESHNGSHAPHAAYWKMSGGGSLIRQGCHPLSAVLLLKDLEGKGRGESIRVTGVVADMGNVTRMLTGKERGFIDADPVDVEDLANMAITFSDGSKAVVMAGDMVVGGVKNLVEIYTDQSVYHCNMAATDGLYTYHSSEKNLEHVYVTEKLGTKAGWQKVFLEEEIMRGYVGELQDFMECAAYDREPLSGYSLASRTIELVYAAYRSAEEGRRIDLEL</sequence>
<dbReference type="Proteomes" id="UP000708338">
    <property type="component" value="Unassembled WGS sequence"/>
</dbReference>
<protein>
    <submittedName>
        <fullName evidence="3">Gfo/Idh/MocA family oxidoreductase</fullName>
    </submittedName>
</protein>
<dbReference type="SUPFAM" id="SSF51735">
    <property type="entry name" value="NAD(P)-binding Rossmann-fold domains"/>
    <property type="match status" value="1"/>
</dbReference>
<dbReference type="PANTHER" id="PTHR42840">
    <property type="entry name" value="NAD(P)-BINDING ROSSMANN-FOLD SUPERFAMILY PROTEIN-RELATED"/>
    <property type="match status" value="1"/>
</dbReference>
<organism evidence="3 4">
    <name type="scientific">Enterocloster citroniae</name>
    <dbReference type="NCBI Taxonomy" id="358743"/>
    <lineage>
        <taxon>Bacteria</taxon>
        <taxon>Bacillati</taxon>
        <taxon>Bacillota</taxon>
        <taxon>Clostridia</taxon>
        <taxon>Lachnospirales</taxon>
        <taxon>Lachnospiraceae</taxon>
        <taxon>Enterocloster</taxon>
    </lineage>
</organism>
<evidence type="ECO:0000256" key="1">
    <source>
        <dbReference type="ARBA" id="ARBA00010928"/>
    </source>
</evidence>
<dbReference type="AlphaFoldDB" id="A0A3E2VKG7"/>
<dbReference type="RefSeq" id="WP_083423769.1">
    <property type="nucleotide sequence ID" value="NZ_CABJDD010000003.1"/>
</dbReference>
<dbReference type="EMBL" id="WQPS01000012">
    <property type="protein sequence ID" value="MBT9809870.1"/>
    <property type="molecule type" value="Genomic_DNA"/>
</dbReference>
<name>A0A3E2VKG7_9FIRM</name>
<dbReference type="Gene3D" id="3.30.360.10">
    <property type="entry name" value="Dihydrodipicolinate Reductase, domain 2"/>
    <property type="match status" value="1"/>
</dbReference>
<keyword evidence="2" id="KW-0560">Oxidoreductase</keyword>
<dbReference type="Pfam" id="PF01408">
    <property type="entry name" value="GFO_IDH_MocA"/>
    <property type="match status" value="1"/>
</dbReference>
<dbReference type="InterPro" id="IPR000683">
    <property type="entry name" value="Gfo/Idh/MocA-like_OxRdtase_N"/>
</dbReference>
<dbReference type="InterPro" id="IPR036291">
    <property type="entry name" value="NAD(P)-bd_dom_sf"/>
</dbReference>
<dbReference type="SUPFAM" id="SSF55347">
    <property type="entry name" value="Glyceraldehyde-3-phosphate dehydrogenase-like, C-terminal domain"/>
    <property type="match status" value="1"/>
</dbReference>
<comment type="similarity">
    <text evidence="1">Belongs to the Gfo/Idh/MocA family.</text>
</comment>
<dbReference type="GO" id="GO:0000166">
    <property type="term" value="F:nucleotide binding"/>
    <property type="evidence" value="ECO:0007669"/>
    <property type="project" value="InterPro"/>
</dbReference>
<accession>A0A3E2VKG7</accession>
<comment type="caution">
    <text evidence="3">The sequence shown here is derived from an EMBL/GenBank/DDBJ whole genome shotgun (WGS) entry which is preliminary data.</text>
</comment>
<dbReference type="GO" id="GO:0016491">
    <property type="term" value="F:oxidoreductase activity"/>
    <property type="evidence" value="ECO:0007669"/>
    <property type="project" value="UniProtKB-KW"/>
</dbReference>
<gene>
    <name evidence="3" type="ORF">GPL26_09480</name>
</gene>
<evidence type="ECO:0000313" key="4">
    <source>
        <dbReference type="Proteomes" id="UP000708338"/>
    </source>
</evidence>
<evidence type="ECO:0000313" key="3">
    <source>
        <dbReference type="EMBL" id="MBT9809870.1"/>
    </source>
</evidence>